<reference evidence="1 2" key="1">
    <citation type="journal article" date="2009" name="Int. J. Syst. Evol. Microbiol.">
        <title>Paenibacillus contaminans sp. nov., isolated from a contaminated laboratory plate.</title>
        <authorList>
            <person name="Chou J.H."/>
            <person name="Lee J.H."/>
            <person name="Lin M.C."/>
            <person name="Chang P.S."/>
            <person name="Arun A.B."/>
            <person name="Young C.C."/>
            <person name="Chen W.M."/>
        </authorList>
    </citation>
    <scope>NUCLEOTIDE SEQUENCE [LARGE SCALE GENOMIC DNA]</scope>
    <source>
        <strain evidence="1 2">CKOBP-6</strain>
    </source>
</reference>
<keyword evidence="2" id="KW-1185">Reference proteome</keyword>
<dbReference type="Proteomes" id="UP000250369">
    <property type="component" value="Unassembled WGS sequence"/>
</dbReference>
<comment type="caution">
    <text evidence="1">The sequence shown here is derived from an EMBL/GenBank/DDBJ whole genome shotgun (WGS) entry which is preliminary data.</text>
</comment>
<evidence type="ECO:0000313" key="2">
    <source>
        <dbReference type="Proteomes" id="UP000250369"/>
    </source>
</evidence>
<proteinExistence type="predicted"/>
<organism evidence="1 2">
    <name type="scientific">Paenibacillus contaminans</name>
    <dbReference type="NCBI Taxonomy" id="450362"/>
    <lineage>
        <taxon>Bacteria</taxon>
        <taxon>Bacillati</taxon>
        <taxon>Bacillota</taxon>
        <taxon>Bacilli</taxon>
        <taxon>Bacillales</taxon>
        <taxon>Paenibacillaceae</taxon>
        <taxon>Paenibacillus</taxon>
    </lineage>
</organism>
<dbReference type="AlphaFoldDB" id="A0A329MKH2"/>
<gene>
    <name evidence="1" type="ORF">DQG23_15375</name>
</gene>
<dbReference type="EMBL" id="QMFB01000008">
    <property type="protein sequence ID" value="RAV20349.1"/>
    <property type="molecule type" value="Genomic_DNA"/>
</dbReference>
<sequence length="65" mass="7456">MFFFGTFRKAEYVRFNAGLFDVARIHPTFSVKKRDLYNRAPNSSRPAVSVVIPMAVYKLVNNVNS</sequence>
<evidence type="ECO:0000313" key="1">
    <source>
        <dbReference type="EMBL" id="RAV20349.1"/>
    </source>
</evidence>
<name>A0A329MKH2_9BACL</name>
<accession>A0A329MKH2</accession>
<protein>
    <submittedName>
        <fullName evidence="1">Uncharacterized protein</fullName>
    </submittedName>
</protein>